<sequence>MDKVTEQLEAWKAEIPAKLEQAQIYFNQFKQSIPKNVDELQPHIDYIKSITQDDIINDFTNFKVTPITISITITTLTTIFIISKLFCRCSSDTKTKKKNKKPKKKLSKAQKANKDIQAILDFVESEYVPQIDTYIVEYKSLKPEELEYKYNYFEEMLLKELMKLDEVDVSGNDILRENRKKVIKFVQDHQKRLDRFKKERNF</sequence>
<dbReference type="InParanoid" id="A3LRX4"/>
<evidence type="ECO:0000313" key="4">
    <source>
        <dbReference type="Proteomes" id="UP000002258"/>
    </source>
</evidence>
<dbReference type="EMBL" id="CP000497">
    <property type="protein sequence ID" value="ABN65466.1"/>
    <property type="molecule type" value="Genomic_DNA"/>
</dbReference>
<accession>A3LRX4</accession>
<dbReference type="SUPFAM" id="SSF63491">
    <property type="entry name" value="BAG domain"/>
    <property type="match status" value="1"/>
</dbReference>
<gene>
    <name evidence="3" type="ORF">PICST_30847</name>
</gene>
<feature type="transmembrane region" description="Helical" evidence="1">
    <location>
        <begin position="67"/>
        <end position="87"/>
    </location>
</feature>
<dbReference type="GO" id="GO:0051087">
    <property type="term" value="F:protein-folding chaperone binding"/>
    <property type="evidence" value="ECO:0007669"/>
    <property type="project" value="InterPro"/>
</dbReference>
<evidence type="ECO:0000256" key="1">
    <source>
        <dbReference type="SAM" id="Phobius"/>
    </source>
</evidence>
<dbReference type="InterPro" id="IPR003103">
    <property type="entry name" value="BAG_domain"/>
</dbReference>
<protein>
    <recommendedName>
        <fullName evidence="2">BAG domain-containing protein</fullName>
    </recommendedName>
</protein>
<name>A3LRX4_PICST</name>
<dbReference type="Gene3D" id="1.20.58.120">
    <property type="entry name" value="BAG domain"/>
    <property type="match status" value="1"/>
</dbReference>
<dbReference type="GeneID" id="4838267"/>
<keyword evidence="4" id="KW-1185">Reference proteome</keyword>
<keyword evidence="1" id="KW-1133">Transmembrane helix</keyword>
<dbReference type="PROSITE" id="PS51035">
    <property type="entry name" value="BAG"/>
    <property type="match status" value="1"/>
</dbReference>
<keyword evidence="1" id="KW-0472">Membrane</keyword>
<dbReference type="STRING" id="322104.A3LRX4"/>
<organism evidence="3 4">
    <name type="scientific">Scheffersomyces stipitis (strain ATCC 58785 / CBS 6054 / NBRC 10063 / NRRL Y-11545)</name>
    <name type="common">Yeast</name>
    <name type="synonym">Pichia stipitis</name>
    <dbReference type="NCBI Taxonomy" id="322104"/>
    <lineage>
        <taxon>Eukaryota</taxon>
        <taxon>Fungi</taxon>
        <taxon>Dikarya</taxon>
        <taxon>Ascomycota</taxon>
        <taxon>Saccharomycotina</taxon>
        <taxon>Pichiomycetes</taxon>
        <taxon>Debaryomycetaceae</taxon>
        <taxon>Scheffersomyces</taxon>
    </lineage>
</organism>
<dbReference type="SMART" id="SM00264">
    <property type="entry name" value="BAG"/>
    <property type="match status" value="1"/>
</dbReference>
<dbReference type="OrthoDB" id="417450at2759"/>
<keyword evidence="1" id="KW-0812">Transmembrane</keyword>
<dbReference type="InterPro" id="IPR036533">
    <property type="entry name" value="BAG_dom_sf"/>
</dbReference>
<dbReference type="Proteomes" id="UP000002258">
    <property type="component" value="Chromosome 3"/>
</dbReference>
<reference evidence="3 4" key="1">
    <citation type="journal article" date="2007" name="Nat. Biotechnol.">
        <title>Genome sequence of the lignocellulose-bioconverting and xylose-fermenting yeast Pichia stipitis.</title>
        <authorList>
            <person name="Jeffries T.W."/>
            <person name="Grigoriev I.V."/>
            <person name="Grimwood J."/>
            <person name="Laplaza J.M."/>
            <person name="Aerts A."/>
            <person name="Salamov A."/>
            <person name="Schmutz J."/>
            <person name="Lindquist E."/>
            <person name="Dehal P."/>
            <person name="Shapiro H."/>
            <person name="Jin Y.S."/>
            <person name="Passoth V."/>
            <person name="Richardson P.M."/>
        </authorList>
    </citation>
    <scope>NUCLEOTIDE SEQUENCE [LARGE SCALE GENOMIC DNA]</scope>
    <source>
        <strain evidence="4">ATCC 58785 / CBS 6054 / NBRC 10063 / NRRL Y-11545</strain>
    </source>
</reference>
<dbReference type="eggNOG" id="ENOG502S9TU">
    <property type="taxonomic scope" value="Eukaryota"/>
</dbReference>
<dbReference type="Pfam" id="PF02179">
    <property type="entry name" value="BAG"/>
    <property type="match status" value="1"/>
</dbReference>
<evidence type="ECO:0000313" key="3">
    <source>
        <dbReference type="EMBL" id="ABN65466.1"/>
    </source>
</evidence>
<dbReference type="KEGG" id="pic:PICST_30847"/>
<proteinExistence type="predicted"/>
<evidence type="ECO:0000259" key="2">
    <source>
        <dbReference type="PROSITE" id="PS51035"/>
    </source>
</evidence>
<dbReference type="HOGENOM" id="CLU_1372014_0_0_1"/>
<dbReference type="AlphaFoldDB" id="A3LRX4"/>
<dbReference type="OMA" id="YNYFEEM"/>
<feature type="domain" description="BAG" evidence="2">
    <location>
        <begin position="142"/>
        <end position="197"/>
    </location>
</feature>
<dbReference type="RefSeq" id="XP_001383495.1">
    <property type="nucleotide sequence ID" value="XM_001383458.1"/>
</dbReference>